<accession>A0A0N4VKJ4</accession>
<sequence length="145" mass="15957">MAPVDSDSCDSLDGRGVVNLVNGEVVRVKRAGQWIGSCVRQGVDSEDLWQHVWIVSHMNEIGSLLENILSVRPGSFRDDRSGRVTLGGLPCSNERFFDGFEEQRLAFDHTLPAALGTGRLFARIPFFGINAEGISQVFFGMSMQP</sequence>
<dbReference type="Proteomes" id="UP000274131">
    <property type="component" value="Unassembled WGS sequence"/>
</dbReference>
<protein>
    <submittedName>
        <fullName evidence="3">ATP-binding protein</fullName>
    </submittedName>
</protein>
<evidence type="ECO:0000313" key="1">
    <source>
        <dbReference type="EMBL" id="VDD95939.1"/>
    </source>
</evidence>
<reference evidence="1 2" key="2">
    <citation type="submission" date="2018-10" db="EMBL/GenBank/DDBJ databases">
        <authorList>
            <consortium name="Pathogen Informatics"/>
        </authorList>
    </citation>
    <scope>NUCLEOTIDE SEQUENCE [LARGE SCALE GENOMIC DNA]</scope>
</reference>
<dbReference type="WBParaSite" id="EVEC_0001138201-mRNA-1">
    <property type="protein sequence ID" value="EVEC_0001138201-mRNA-1"/>
    <property type="gene ID" value="EVEC_0001138201"/>
</dbReference>
<keyword evidence="2" id="KW-1185">Reference proteome</keyword>
<evidence type="ECO:0000313" key="3">
    <source>
        <dbReference type="WBParaSite" id="EVEC_0001138201-mRNA-1"/>
    </source>
</evidence>
<evidence type="ECO:0000313" key="2">
    <source>
        <dbReference type="Proteomes" id="UP000274131"/>
    </source>
</evidence>
<organism evidence="3">
    <name type="scientific">Enterobius vermicularis</name>
    <name type="common">Human pinworm</name>
    <dbReference type="NCBI Taxonomy" id="51028"/>
    <lineage>
        <taxon>Eukaryota</taxon>
        <taxon>Metazoa</taxon>
        <taxon>Ecdysozoa</taxon>
        <taxon>Nematoda</taxon>
        <taxon>Chromadorea</taxon>
        <taxon>Rhabditida</taxon>
        <taxon>Spirurina</taxon>
        <taxon>Oxyuridomorpha</taxon>
        <taxon>Oxyuroidea</taxon>
        <taxon>Oxyuridae</taxon>
        <taxon>Enterobius</taxon>
    </lineage>
</organism>
<proteinExistence type="predicted"/>
<reference evidence="3" key="1">
    <citation type="submission" date="2017-02" db="UniProtKB">
        <authorList>
            <consortium name="WormBaseParasite"/>
        </authorList>
    </citation>
    <scope>IDENTIFICATION</scope>
</reference>
<name>A0A0N4VKJ4_ENTVE</name>
<dbReference type="EMBL" id="UXUI01011096">
    <property type="protein sequence ID" value="VDD95939.1"/>
    <property type="molecule type" value="Genomic_DNA"/>
</dbReference>
<dbReference type="AlphaFoldDB" id="A0A0N4VKJ4"/>
<gene>
    <name evidence="1" type="ORF">EVEC_LOCUS10690</name>
</gene>